<accession>A0A101QRZ2</accession>
<keyword evidence="3" id="KW-1185">Reference proteome</keyword>
<dbReference type="PANTHER" id="PTHR43194:SF2">
    <property type="entry name" value="PEROXISOMAL MEMBRANE PROTEIN LPX1"/>
    <property type="match status" value="1"/>
</dbReference>
<dbReference type="GeneID" id="91428062"/>
<dbReference type="RefSeq" id="WP_067238824.1">
    <property type="nucleotide sequence ID" value="NZ_KQ948559.1"/>
</dbReference>
<comment type="caution">
    <text evidence="2">The sequence shown here is derived from an EMBL/GenBank/DDBJ whole genome shotgun (WGS) entry which is preliminary data.</text>
</comment>
<proteinExistence type="predicted"/>
<evidence type="ECO:0000313" key="3">
    <source>
        <dbReference type="Proteomes" id="UP000053271"/>
    </source>
</evidence>
<organism evidence="2 3">
    <name type="scientific">Streptomyces longwoodensis</name>
    <dbReference type="NCBI Taxonomy" id="68231"/>
    <lineage>
        <taxon>Bacteria</taxon>
        <taxon>Bacillati</taxon>
        <taxon>Actinomycetota</taxon>
        <taxon>Actinomycetes</taxon>
        <taxon>Kitasatosporales</taxon>
        <taxon>Streptomycetaceae</taxon>
        <taxon>Streptomyces</taxon>
    </lineage>
</organism>
<name>A0A101QRZ2_9ACTN</name>
<dbReference type="InterPro" id="IPR029058">
    <property type="entry name" value="AB_hydrolase_fold"/>
</dbReference>
<dbReference type="SUPFAM" id="SSF53474">
    <property type="entry name" value="alpha/beta-Hydrolases"/>
    <property type="match status" value="1"/>
</dbReference>
<sequence length="260" mass="27165">MDDNLLSRDGTRIAYTRAGRGPAVILVSGALSTGGTLAPLAAALAERFETVVYDRRGRGDSGDTVPYDVRREVEDLAVLVETVGGEASLFGVSSGGALVLRALAEGLPVRRAVVYEVPYADFSPAGAEERAAYTRGLTEALEQGRRGDAVELFLRLTGMADDMIRGARQAPMWAALEAVAPSLAHDDAVMGGGLVPRELLASVEVPVLALAGGASPDWLQRAAHAVAEALPQGSARVLEGQTHVVEPDVVAPVLTEFLKA</sequence>
<dbReference type="Proteomes" id="UP000053271">
    <property type="component" value="Unassembled WGS sequence"/>
</dbReference>
<dbReference type="PANTHER" id="PTHR43194">
    <property type="entry name" value="HYDROLASE ALPHA/BETA FOLD FAMILY"/>
    <property type="match status" value="1"/>
</dbReference>
<feature type="domain" description="AB hydrolase-1" evidence="1">
    <location>
        <begin position="24"/>
        <end position="251"/>
    </location>
</feature>
<evidence type="ECO:0000259" key="1">
    <source>
        <dbReference type="Pfam" id="PF12697"/>
    </source>
</evidence>
<dbReference type="GO" id="GO:0016787">
    <property type="term" value="F:hydrolase activity"/>
    <property type="evidence" value="ECO:0007669"/>
    <property type="project" value="UniProtKB-KW"/>
</dbReference>
<dbReference type="EMBL" id="LMWS01000034">
    <property type="protein sequence ID" value="KUN34970.1"/>
    <property type="molecule type" value="Genomic_DNA"/>
</dbReference>
<keyword evidence="2" id="KW-0378">Hydrolase</keyword>
<dbReference type="AlphaFoldDB" id="A0A101QRZ2"/>
<dbReference type="InterPro" id="IPR050228">
    <property type="entry name" value="Carboxylesterase_BioH"/>
</dbReference>
<dbReference type="InterPro" id="IPR000073">
    <property type="entry name" value="AB_hydrolase_1"/>
</dbReference>
<evidence type="ECO:0000313" key="2">
    <source>
        <dbReference type="EMBL" id="KUN34970.1"/>
    </source>
</evidence>
<dbReference type="STRING" id="68231.AQJ30_26170"/>
<reference evidence="2 3" key="1">
    <citation type="submission" date="2015-10" db="EMBL/GenBank/DDBJ databases">
        <title>Draft genome sequence of Streptomyces longwoodensis DSM 41677, type strain for the species Streptomyces longwoodensis.</title>
        <authorList>
            <person name="Ruckert C."/>
            <person name="Winkler A."/>
            <person name="Kalinowski J."/>
            <person name="Kampfer P."/>
            <person name="Glaeser S."/>
        </authorList>
    </citation>
    <scope>NUCLEOTIDE SEQUENCE [LARGE SCALE GENOMIC DNA]</scope>
    <source>
        <strain evidence="2 3">DSM 41677</strain>
    </source>
</reference>
<dbReference type="Pfam" id="PF12697">
    <property type="entry name" value="Abhydrolase_6"/>
    <property type="match status" value="1"/>
</dbReference>
<protein>
    <submittedName>
        <fullName evidence="2">Hydrolase</fullName>
    </submittedName>
</protein>
<gene>
    <name evidence="2" type="ORF">AQJ30_26170</name>
</gene>
<dbReference type="Gene3D" id="3.40.50.1820">
    <property type="entry name" value="alpha/beta hydrolase"/>
    <property type="match status" value="1"/>
</dbReference>